<evidence type="ECO:0000256" key="1">
    <source>
        <dbReference type="SAM" id="MobiDB-lite"/>
    </source>
</evidence>
<keyword evidence="2" id="KW-1185">Reference proteome</keyword>
<reference evidence="3" key="1">
    <citation type="submission" date="2022-11" db="UniProtKB">
        <authorList>
            <consortium name="WormBaseParasite"/>
        </authorList>
    </citation>
    <scope>IDENTIFICATION</scope>
</reference>
<organism evidence="2 3">
    <name type="scientific">Acrobeloides nanus</name>
    <dbReference type="NCBI Taxonomy" id="290746"/>
    <lineage>
        <taxon>Eukaryota</taxon>
        <taxon>Metazoa</taxon>
        <taxon>Ecdysozoa</taxon>
        <taxon>Nematoda</taxon>
        <taxon>Chromadorea</taxon>
        <taxon>Rhabditida</taxon>
        <taxon>Tylenchina</taxon>
        <taxon>Cephalobomorpha</taxon>
        <taxon>Cephaloboidea</taxon>
        <taxon>Cephalobidae</taxon>
        <taxon>Acrobeloides</taxon>
    </lineage>
</organism>
<protein>
    <submittedName>
        <fullName evidence="3">Uncharacterized protein</fullName>
    </submittedName>
</protein>
<dbReference type="WBParaSite" id="ACRNAN_Path_247.g924.t1">
    <property type="protein sequence ID" value="ACRNAN_Path_247.g924.t1"/>
    <property type="gene ID" value="ACRNAN_Path_247.g924"/>
</dbReference>
<feature type="region of interest" description="Disordered" evidence="1">
    <location>
        <begin position="1"/>
        <end position="48"/>
    </location>
</feature>
<evidence type="ECO:0000313" key="2">
    <source>
        <dbReference type="Proteomes" id="UP000887540"/>
    </source>
</evidence>
<dbReference type="AlphaFoldDB" id="A0A914C454"/>
<proteinExistence type="predicted"/>
<name>A0A914C454_9BILA</name>
<sequence length="218" mass="24420">MPSRGILKNKKSSESESKTSMNKENIGGVKNMIGRLRRHLSSEKSIEREMITPNSVRYGSLAPSAPNYNQLSGSRDEAYTRIKSNVIIPSEKYESSNNKKSLLNIARRRTAEVQLGPDGKFITNQNLFDEDYKRPRSPIDRIKSLFKKSKDNLTGSSAGSKLSSGMEYNSYNTGSSASRYNNDKNYSSTTDKIFGSYPTSTQNSAMPNSYKRYGATKY</sequence>
<evidence type="ECO:0000313" key="3">
    <source>
        <dbReference type="WBParaSite" id="ACRNAN_Path_247.g924.t1"/>
    </source>
</evidence>
<dbReference type="Proteomes" id="UP000887540">
    <property type="component" value="Unplaced"/>
</dbReference>
<feature type="region of interest" description="Disordered" evidence="1">
    <location>
        <begin position="199"/>
        <end position="218"/>
    </location>
</feature>
<accession>A0A914C454</accession>